<proteinExistence type="inferred from homology"/>
<evidence type="ECO:0000313" key="5">
    <source>
        <dbReference type="Proteomes" id="UP000075502"/>
    </source>
</evidence>
<evidence type="ECO:0000313" key="4">
    <source>
        <dbReference type="EMBL" id="KYG09563.1"/>
    </source>
</evidence>
<dbReference type="InterPro" id="IPR003736">
    <property type="entry name" value="PAAI_dom"/>
</dbReference>
<protein>
    <recommendedName>
        <fullName evidence="3">Thioesterase domain-containing protein</fullName>
    </recommendedName>
</protein>
<organism evidence="4 5">
    <name type="scientific">Sorangium cellulosum</name>
    <name type="common">Polyangium cellulosum</name>
    <dbReference type="NCBI Taxonomy" id="56"/>
    <lineage>
        <taxon>Bacteria</taxon>
        <taxon>Pseudomonadati</taxon>
        <taxon>Myxococcota</taxon>
        <taxon>Polyangia</taxon>
        <taxon>Polyangiales</taxon>
        <taxon>Polyangiaceae</taxon>
        <taxon>Sorangium</taxon>
    </lineage>
</organism>
<sequence length="299" mass="30836">MTETMRTRFEDGSYPADLGVQIEAADEAESRLVLPFDERNTMFGLVHGGALASLVPIAAHAIAREPARAATPPLRTVSMHVGYVRAARKAVTVETRAVRRVRELGFFEALIRDADGNAVAHASSTVSEAGPDSAPADVPPLSDLPEGGRAFDAPADGAASGVAGAIRAAMAGSPFLSRRQLRLLDMRRGALAMAMAPAATNLDGGGAMHEGAVLTLIDAAGATCPWTAVPPSPGASGATIALSAQFLGALPGDELVARAVVRARDARICWTDVTVAGSASGIVHAFGMVVYRFNEKNGS</sequence>
<dbReference type="PANTHER" id="PTHR21660:SF1">
    <property type="entry name" value="ACYL-COENZYME A THIOESTERASE 13"/>
    <property type="match status" value="1"/>
</dbReference>
<comment type="similarity">
    <text evidence="1">Belongs to the thioesterase PaaI family.</text>
</comment>
<dbReference type="PANTHER" id="PTHR21660">
    <property type="entry name" value="THIOESTERASE SUPERFAMILY MEMBER-RELATED"/>
    <property type="match status" value="1"/>
</dbReference>
<dbReference type="Pfam" id="PF03061">
    <property type="entry name" value="4HBT"/>
    <property type="match status" value="2"/>
</dbReference>
<dbReference type="NCBIfam" id="TIGR00369">
    <property type="entry name" value="unchar_dom_1"/>
    <property type="match status" value="1"/>
</dbReference>
<evidence type="ECO:0000256" key="2">
    <source>
        <dbReference type="ARBA" id="ARBA00022801"/>
    </source>
</evidence>
<gene>
    <name evidence="4" type="ORF">BE21_17190</name>
</gene>
<dbReference type="Gene3D" id="3.10.129.10">
    <property type="entry name" value="Hotdog Thioesterase"/>
    <property type="match status" value="2"/>
</dbReference>
<reference evidence="4 5" key="1">
    <citation type="submission" date="2014-02" db="EMBL/GenBank/DDBJ databases">
        <title>The small core and large imbalanced accessory genome model reveals a collaborative survival strategy of Sorangium cellulosum strains in nature.</title>
        <authorList>
            <person name="Han K."/>
            <person name="Peng R."/>
            <person name="Blom J."/>
            <person name="Li Y.-Z."/>
        </authorList>
    </citation>
    <scope>NUCLEOTIDE SEQUENCE [LARGE SCALE GENOMIC DNA]</scope>
    <source>
        <strain evidence="4 5">So0007-03</strain>
    </source>
</reference>
<keyword evidence="2" id="KW-0378">Hydrolase</keyword>
<dbReference type="InterPro" id="IPR039298">
    <property type="entry name" value="ACOT13"/>
</dbReference>
<comment type="caution">
    <text evidence="4">The sequence shown here is derived from an EMBL/GenBank/DDBJ whole genome shotgun (WGS) entry which is preliminary data.</text>
</comment>
<name>A0A150TXY5_SORCE</name>
<evidence type="ECO:0000259" key="3">
    <source>
        <dbReference type="Pfam" id="PF03061"/>
    </source>
</evidence>
<dbReference type="InterPro" id="IPR006683">
    <property type="entry name" value="Thioestr_dom"/>
</dbReference>
<dbReference type="GO" id="GO:0047617">
    <property type="term" value="F:fatty acyl-CoA hydrolase activity"/>
    <property type="evidence" value="ECO:0007669"/>
    <property type="project" value="InterPro"/>
</dbReference>
<dbReference type="AlphaFoldDB" id="A0A150TXY5"/>
<accession>A0A150TXY5</accession>
<feature type="domain" description="Thioesterase" evidence="3">
    <location>
        <begin position="43"/>
        <end position="119"/>
    </location>
</feature>
<evidence type="ECO:0000256" key="1">
    <source>
        <dbReference type="ARBA" id="ARBA00008324"/>
    </source>
</evidence>
<dbReference type="Proteomes" id="UP000075502">
    <property type="component" value="Unassembled WGS sequence"/>
</dbReference>
<dbReference type="CDD" id="cd03443">
    <property type="entry name" value="PaaI_thioesterase"/>
    <property type="match status" value="2"/>
</dbReference>
<dbReference type="SUPFAM" id="SSF54637">
    <property type="entry name" value="Thioesterase/thiol ester dehydrase-isomerase"/>
    <property type="match status" value="2"/>
</dbReference>
<dbReference type="InterPro" id="IPR029069">
    <property type="entry name" value="HotDog_dom_sf"/>
</dbReference>
<feature type="domain" description="Thioesterase" evidence="3">
    <location>
        <begin position="205"/>
        <end position="262"/>
    </location>
</feature>
<dbReference type="EMBL" id="JEME01000635">
    <property type="protein sequence ID" value="KYG09563.1"/>
    <property type="molecule type" value="Genomic_DNA"/>
</dbReference>